<evidence type="ECO:0000256" key="4">
    <source>
        <dbReference type="ARBA" id="ARBA00022801"/>
    </source>
</evidence>
<evidence type="ECO:0000313" key="9">
    <source>
        <dbReference type="EMBL" id="TQL58933.1"/>
    </source>
</evidence>
<keyword evidence="6 7" id="KW-0472">Membrane</keyword>
<dbReference type="SMART" id="SM00014">
    <property type="entry name" value="acidPPc"/>
    <property type="match status" value="1"/>
</dbReference>
<proteinExistence type="predicted"/>
<dbReference type="Pfam" id="PF01569">
    <property type="entry name" value="PAP2"/>
    <property type="match status" value="1"/>
</dbReference>
<comment type="caution">
    <text evidence="9">The sequence shown here is derived from an EMBL/GenBank/DDBJ whole genome shotgun (WGS) entry which is preliminary data.</text>
</comment>
<accession>A0A542ZF10</accession>
<dbReference type="GO" id="GO:0016787">
    <property type="term" value="F:hydrolase activity"/>
    <property type="evidence" value="ECO:0007669"/>
    <property type="project" value="UniProtKB-KW"/>
</dbReference>
<dbReference type="SUPFAM" id="SSF48317">
    <property type="entry name" value="Acid phosphatase/Vanadium-dependent haloperoxidase"/>
    <property type="match status" value="1"/>
</dbReference>
<dbReference type="RefSeq" id="WP_221632398.1">
    <property type="nucleotide sequence ID" value="NZ_BAAAKX010000003.1"/>
</dbReference>
<dbReference type="EMBL" id="VFOQ01000001">
    <property type="protein sequence ID" value="TQL58933.1"/>
    <property type="molecule type" value="Genomic_DNA"/>
</dbReference>
<evidence type="ECO:0000256" key="7">
    <source>
        <dbReference type="SAM" id="Phobius"/>
    </source>
</evidence>
<dbReference type="GO" id="GO:0005886">
    <property type="term" value="C:plasma membrane"/>
    <property type="evidence" value="ECO:0007669"/>
    <property type="project" value="UniProtKB-SubCell"/>
</dbReference>
<dbReference type="PANTHER" id="PTHR14969:SF62">
    <property type="entry name" value="DECAPRENYLPHOSPHORYL-5-PHOSPHORIBOSE PHOSPHATASE RV3807C-RELATED"/>
    <property type="match status" value="1"/>
</dbReference>
<sequence>MNALSQLNDQIFLAINGFARHTPWLHAPLQAYAKYGVALFGLLLIIALLKVRRGPTRLLAAAGWAPAAVLLALAINQPLGHLFAEQRPYATHHGILVLAQRTSDFSFPSDHATMAGATAMGLLLISRRLGWTAVVAAALMAFARVYIAAHYPWDVLAGLVLGAVVAFGGWLLLHAPLTALSAWLRSKPGVNAVFAPTAEPGEAAAA</sequence>
<feature type="domain" description="Phosphatidic acid phosphatase type 2/haloperoxidase" evidence="8">
    <location>
        <begin position="56"/>
        <end position="170"/>
    </location>
</feature>
<keyword evidence="4" id="KW-0378">Hydrolase</keyword>
<keyword evidence="10" id="KW-1185">Reference proteome</keyword>
<feature type="transmembrane region" description="Helical" evidence="7">
    <location>
        <begin position="32"/>
        <end position="49"/>
    </location>
</feature>
<evidence type="ECO:0000256" key="1">
    <source>
        <dbReference type="ARBA" id="ARBA00004651"/>
    </source>
</evidence>
<gene>
    <name evidence="9" type="ORF">FB474_0276</name>
</gene>
<dbReference type="PANTHER" id="PTHR14969">
    <property type="entry name" value="SPHINGOSINE-1-PHOSPHATE PHOSPHOHYDROLASE"/>
    <property type="match status" value="1"/>
</dbReference>
<feature type="transmembrane region" description="Helical" evidence="7">
    <location>
        <begin position="155"/>
        <end position="177"/>
    </location>
</feature>
<feature type="transmembrane region" description="Helical" evidence="7">
    <location>
        <begin position="129"/>
        <end position="149"/>
    </location>
</feature>
<keyword evidence="3 7" id="KW-0812">Transmembrane</keyword>
<name>A0A542ZF10_9MICO</name>
<evidence type="ECO:0000259" key="8">
    <source>
        <dbReference type="SMART" id="SM00014"/>
    </source>
</evidence>
<organism evidence="9 10">
    <name type="scientific">Oryzihumus leptocrescens</name>
    <dbReference type="NCBI Taxonomy" id="297536"/>
    <lineage>
        <taxon>Bacteria</taxon>
        <taxon>Bacillati</taxon>
        <taxon>Actinomycetota</taxon>
        <taxon>Actinomycetes</taxon>
        <taxon>Micrococcales</taxon>
        <taxon>Intrasporangiaceae</taxon>
        <taxon>Oryzihumus</taxon>
    </lineage>
</organism>
<evidence type="ECO:0000313" key="10">
    <source>
        <dbReference type="Proteomes" id="UP000319514"/>
    </source>
</evidence>
<comment type="subcellular location">
    <subcellularLocation>
        <location evidence="1">Cell membrane</location>
        <topology evidence="1">Multi-pass membrane protein</topology>
    </subcellularLocation>
</comment>
<dbReference type="InterPro" id="IPR000326">
    <property type="entry name" value="PAP2/HPO"/>
</dbReference>
<evidence type="ECO:0000256" key="2">
    <source>
        <dbReference type="ARBA" id="ARBA00022475"/>
    </source>
</evidence>
<dbReference type="Proteomes" id="UP000319514">
    <property type="component" value="Unassembled WGS sequence"/>
</dbReference>
<evidence type="ECO:0000256" key="5">
    <source>
        <dbReference type="ARBA" id="ARBA00022989"/>
    </source>
</evidence>
<keyword evidence="5 7" id="KW-1133">Transmembrane helix</keyword>
<evidence type="ECO:0000256" key="6">
    <source>
        <dbReference type="ARBA" id="ARBA00023136"/>
    </source>
</evidence>
<dbReference type="InterPro" id="IPR036938">
    <property type="entry name" value="PAP2/HPO_sf"/>
</dbReference>
<dbReference type="AlphaFoldDB" id="A0A542ZF10"/>
<dbReference type="Gene3D" id="1.20.144.10">
    <property type="entry name" value="Phosphatidic acid phosphatase type 2/haloperoxidase"/>
    <property type="match status" value="1"/>
</dbReference>
<keyword evidence="2" id="KW-1003">Cell membrane</keyword>
<evidence type="ECO:0000256" key="3">
    <source>
        <dbReference type="ARBA" id="ARBA00022692"/>
    </source>
</evidence>
<protein>
    <submittedName>
        <fullName evidence="9">Undecaprenyl-diphosphatase/undecaprenyl-diphosphatase</fullName>
    </submittedName>
</protein>
<reference evidence="9 10" key="1">
    <citation type="submission" date="2019-06" db="EMBL/GenBank/DDBJ databases">
        <title>Sequencing the genomes of 1000 actinobacteria strains.</title>
        <authorList>
            <person name="Klenk H.-P."/>
        </authorList>
    </citation>
    <scope>NUCLEOTIDE SEQUENCE [LARGE SCALE GENOMIC DNA]</scope>
    <source>
        <strain evidence="9 10">DSM 18082</strain>
    </source>
</reference>